<organism evidence="1 2">
    <name type="scientific">Racocetra fulgida</name>
    <dbReference type="NCBI Taxonomy" id="60492"/>
    <lineage>
        <taxon>Eukaryota</taxon>
        <taxon>Fungi</taxon>
        <taxon>Fungi incertae sedis</taxon>
        <taxon>Mucoromycota</taxon>
        <taxon>Glomeromycotina</taxon>
        <taxon>Glomeromycetes</taxon>
        <taxon>Diversisporales</taxon>
        <taxon>Gigasporaceae</taxon>
        <taxon>Racocetra</taxon>
    </lineage>
</organism>
<evidence type="ECO:0000313" key="2">
    <source>
        <dbReference type="Proteomes" id="UP000789396"/>
    </source>
</evidence>
<comment type="caution">
    <text evidence="1">The sequence shown here is derived from an EMBL/GenBank/DDBJ whole genome shotgun (WGS) entry which is preliminary data.</text>
</comment>
<feature type="non-terminal residue" evidence="1">
    <location>
        <position position="1"/>
    </location>
</feature>
<dbReference type="OrthoDB" id="542013at2759"/>
<dbReference type="AlphaFoldDB" id="A0A9N9IAB8"/>
<sequence>MATESFVLVITGASSGIGRGIVLEAIKNGARVIGCSRSSEKLEALKNEVVKQGYSADSFNYIAGDASNKDVAKAAIEKAIELCGRIDVLINNAALNMITACLAEEEKEIQTIAICPGPVYTETMEANYKKIEPLSKYSKEELRERIFHPEDTGHYVWRLITNFPTEFNGKFVNSAEPSLA</sequence>
<reference evidence="1" key="1">
    <citation type="submission" date="2021-06" db="EMBL/GenBank/DDBJ databases">
        <authorList>
            <person name="Kallberg Y."/>
            <person name="Tangrot J."/>
            <person name="Rosling A."/>
        </authorList>
    </citation>
    <scope>NUCLEOTIDE SEQUENCE</scope>
    <source>
        <strain evidence="1">IN212</strain>
    </source>
</reference>
<keyword evidence="2" id="KW-1185">Reference proteome</keyword>
<dbReference type="EMBL" id="CAJVPZ010027001">
    <property type="protein sequence ID" value="CAG8727326.1"/>
    <property type="molecule type" value="Genomic_DNA"/>
</dbReference>
<dbReference type="SUPFAM" id="SSF51735">
    <property type="entry name" value="NAD(P)-binding Rossmann-fold domains"/>
    <property type="match status" value="1"/>
</dbReference>
<dbReference type="InterPro" id="IPR036291">
    <property type="entry name" value="NAD(P)-bd_dom_sf"/>
</dbReference>
<accession>A0A9N9IAB8</accession>
<evidence type="ECO:0000313" key="1">
    <source>
        <dbReference type="EMBL" id="CAG8727326.1"/>
    </source>
</evidence>
<proteinExistence type="predicted"/>
<name>A0A9N9IAB8_9GLOM</name>
<protein>
    <submittedName>
        <fullName evidence="1">3343_t:CDS:1</fullName>
    </submittedName>
</protein>
<dbReference type="PANTHER" id="PTHR43975:SF2">
    <property type="entry name" value="EG:BACR7A4.14 PROTEIN-RELATED"/>
    <property type="match status" value="1"/>
</dbReference>
<dbReference type="Gene3D" id="3.40.50.720">
    <property type="entry name" value="NAD(P)-binding Rossmann-like Domain"/>
    <property type="match status" value="2"/>
</dbReference>
<dbReference type="PRINTS" id="PR00081">
    <property type="entry name" value="GDHRDH"/>
</dbReference>
<dbReference type="Proteomes" id="UP000789396">
    <property type="component" value="Unassembled WGS sequence"/>
</dbReference>
<gene>
    <name evidence="1" type="ORF">RFULGI_LOCUS11873</name>
</gene>
<dbReference type="InterPro" id="IPR002347">
    <property type="entry name" value="SDR_fam"/>
</dbReference>
<dbReference type="PANTHER" id="PTHR43975">
    <property type="entry name" value="ZGC:101858"/>
    <property type="match status" value="1"/>
</dbReference>
<dbReference type="Pfam" id="PF00106">
    <property type="entry name" value="adh_short"/>
    <property type="match status" value="1"/>
</dbReference>